<dbReference type="GO" id="GO:0004519">
    <property type="term" value="F:endonuclease activity"/>
    <property type="evidence" value="ECO:0007669"/>
    <property type="project" value="InterPro"/>
</dbReference>
<dbReference type="InterPro" id="IPR007560">
    <property type="entry name" value="Restrct_endonuc_IV_Mrr"/>
</dbReference>
<evidence type="ECO:0000313" key="2">
    <source>
        <dbReference type="EMBL" id="AEH37531.1"/>
    </source>
</evidence>
<name>F8D4R2_HALXS</name>
<dbReference type="GO" id="GO:0003677">
    <property type="term" value="F:DNA binding"/>
    <property type="evidence" value="ECO:0007669"/>
    <property type="project" value="InterPro"/>
</dbReference>
<dbReference type="HOGENOM" id="CLU_599506_0_0_2"/>
<keyword evidence="3" id="KW-1185">Reference proteome</keyword>
<dbReference type="GeneID" id="10797868"/>
<protein>
    <recommendedName>
        <fullName evidence="1">Restriction endonuclease type IV Mrr domain-containing protein</fullName>
    </recommendedName>
</protein>
<evidence type="ECO:0000313" key="3">
    <source>
        <dbReference type="Proteomes" id="UP000006794"/>
    </source>
</evidence>
<sequence length="516" mass="58366">MAREDTDLPFGDAFSPAQLETGKGEPAELVVLLEMAKKYEGQPDDFDQAIADRFFSDSNEPSVRAKNVRLGMREGAGYGIVHEDLSFTEIGEELYELRDDEESMFEQFAVHILQELHGMKVIQIIEDLMAEGRQTTNANIKEALRNQYGFHVDRTSNHWSQMRAWLAKTGVVNTGIHIYDLDRNRLEELVGVDSDAILELDGLTEEQQTFLRGLALIDPVKPIPNTEVRKVAEAAYGVELPQSKISDLILNPLEDSGYITWKNPSDVTGKPNLVEPTDQFEAEVMKPVLEDISERTGVPRPVLRLSFDEISERLDSDSTHEKGVALETLAVKIGRMLGLEFAGWRVRGQKTGGSEVDVVMDEVDTTFGRWQIQCKNIKDDLETKHVAREVGIARMLQTNTILMVARSGLSGDAKLYANRIMRHENISILFLHGDDLDQFDERPEHLAETLQDEANRIKTLKRLDRRDMVEEGDGEGKMTYDEEEALEEYQEDIAEYITDEEDVQNSLTDFAPDEDS</sequence>
<dbReference type="KEGG" id="hxa:Halxa_2915"/>
<dbReference type="RefSeq" id="WP_013880421.1">
    <property type="nucleotide sequence ID" value="NC_015666.1"/>
</dbReference>
<proteinExistence type="predicted"/>
<accession>F8D4R2</accession>
<gene>
    <name evidence="2" type="ordered locus">Halxa_2915</name>
</gene>
<dbReference type="AlphaFoldDB" id="F8D4R2"/>
<dbReference type="InterPro" id="IPR011335">
    <property type="entry name" value="Restrct_endonuc-II-like"/>
</dbReference>
<dbReference type="EMBL" id="CP002839">
    <property type="protein sequence ID" value="AEH37531.1"/>
    <property type="molecule type" value="Genomic_DNA"/>
</dbReference>
<dbReference type="OrthoDB" id="346471at2157"/>
<feature type="domain" description="Restriction endonuclease type IV Mrr" evidence="1">
    <location>
        <begin position="326"/>
        <end position="436"/>
    </location>
</feature>
<dbReference type="GO" id="GO:0009307">
    <property type="term" value="P:DNA restriction-modification system"/>
    <property type="evidence" value="ECO:0007669"/>
    <property type="project" value="InterPro"/>
</dbReference>
<dbReference type="SUPFAM" id="SSF52980">
    <property type="entry name" value="Restriction endonuclease-like"/>
    <property type="match status" value="1"/>
</dbReference>
<dbReference type="Proteomes" id="UP000006794">
    <property type="component" value="Chromosome"/>
</dbReference>
<reference evidence="2 3" key="1">
    <citation type="journal article" date="2012" name="Stand. Genomic Sci.">
        <title>Complete genome sequence of Halopiger xanaduensis type strain (SH-6(T)).</title>
        <authorList>
            <person name="Anderson I."/>
            <person name="Tindall B.J."/>
            <person name="Rohde M."/>
            <person name="Lucas S."/>
            <person name="Han J."/>
            <person name="Lapidus A."/>
            <person name="Cheng J.F."/>
            <person name="Goodwin L."/>
            <person name="Pitluck S."/>
            <person name="Peters L."/>
            <person name="Pati A."/>
            <person name="Mikhailova N."/>
            <person name="Pagani I."/>
            <person name="Teshima H."/>
            <person name="Han C."/>
            <person name="Tapia R."/>
            <person name="Land M."/>
            <person name="Woyke T."/>
            <person name="Klenk H.P."/>
            <person name="Kyrpides N."/>
            <person name="Ivanova N."/>
        </authorList>
    </citation>
    <scope>NUCLEOTIDE SEQUENCE [LARGE SCALE GENOMIC DNA]</scope>
    <source>
        <strain evidence="3">DSM 18323 / JCM 14033 / SH-6</strain>
    </source>
</reference>
<evidence type="ECO:0000259" key="1">
    <source>
        <dbReference type="Pfam" id="PF04471"/>
    </source>
</evidence>
<organism evidence="2 3">
    <name type="scientific">Halopiger xanaduensis (strain DSM 18323 / JCM 14033 / SH-6)</name>
    <dbReference type="NCBI Taxonomy" id="797210"/>
    <lineage>
        <taxon>Archaea</taxon>
        <taxon>Methanobacteriati</taxon>
        <taxon>Methanobacteriota</taxon>
        <taxon>Stenosarchaea group</taxon>
        <taxon>Halobacteria</taxon>
        <taxon>Halobacteriales</taxon>
        <taxon>Natrialbaceae</taxon>
        <taxon>Halopiger</taxon>
    </lineage>
</organism>
<dbReference type="Pfam" id="PF04471">
    <property type="entry name" value="Mrr_cat"/>
    <property type="match status" value="1"/>
</dbReference>